<evidence type="ECO:0000313" key="3">
    <source>
        <dbReference type="Proteomes" id="UP000789405"/>
    </source>
</evidence>
<name>A0A9N9P5Q9_9GLOM</name>
<proteinExistence type="predicted"/>
<sequence length="227" mass="26406">MTSSLHAKIPIVEAPNKILEIVCSPNLKHVATLDEDSYISLLSVVGQEIPLMKVKKKISAIFTQIYLMKKYLLFLIINVFQLALIESNLIISVSYAYNKFITIFARKLDSLIVLMHIFQEIFDFENEQEVLLTFPDRQKEVHFLSFIDDGSIVMVNALYCRAYAFSGKGKDNISWICKSMIELKYFNKIYITYWDYITEHIEISDDEELLIIYARNEKAKDANKKHV</sequence>
<protein>
    <submittedName>
        <fullName evidence="2">20947_t:CDS:1</fullName>
    </submittedName>
</protein>
<evidence type="ECO:0000313" key="2">
    <source>
        <dbReference type="EMBL" id="CAG8793049.1"/>
    </source>
</evidence>
<evidence type="ECO:0000256" key="1">
    <source>
        <dbReference type="SAM" id="Phobius"/>
    </source>
</evidence>
<keyword evidence="1" id="KW-0812">Transmembrane</keyword>
<keyword evidence="1" id="KW-0472">Membrane</keyword>
<comment type="caution">
    <text evidence="2">The sequence shown here is derived from an EMBL/GenBank/DDBJ whole genome shotgun (WGS) entry which is preliminary data.</text>
</comment>
<reference evidence="2" key="1">
    <citation type="submission" date="2021-06" db="EMBL/GenBank/DDBJ databases">
        <authorList>
            <person name="Kallberg Y."/>
            <person name="Tangrot J."/>
            <person name="Rosling A."/>
        </authorList>
    </citation>
    <scope>NUCLEOTIDE SEQUENCE</scope>
    <source>
        <strain evidence="2">MA453B</strain>
    </source>
</reference>
<keyword evidence="1" id="KW-1133">Transmembrane helix</keyword>
<dbReference type="AlphaFoldDB" id="A0A9N9P5Q9"/>
<feature type="non-terminal residue" evidence="2">
    <location>
        <position position="227"/>
    </location>
</feature>
<dbReference type="EMBL" id="CAJVPY010028683">
    <property type="protein sequence ID" value="CAG8793049.1"/>
    <property type="molecule type" value="Genomic_DNA"/>
</dbReference>
<dbReference type="Proteomes" id="UP000789405">
    <property type="component" value="Unassembled WGS sequence"/>
</dbReference>
<keyword evidence="3" id="KW-1185">Reference proteome</keyword>
<accession>A0A9N9P5Q9</accession>
<organism evidence="2 3">
    <name type="scientific">Dentiscutata erythropus</name>
    <dbReference type="NCBI Taxonomy" id="1348616"/>
    <lineage>
        <taxon>Eukaryota</taxon>
        <taxon>Fungi</taxon>
        <taxon>Fungi incertae sedis</taxon>
        <taxon>Mucoromycota</taxon>
        <taxon>Glomeromycotina</taxon>
        <taxon>Glomeromycetes</taxon>
        <taxon>Diversisporales</taxon>
        <taxon>Gigasporaceae</taxon>
        <taxon>Dentiscutata</taxon>
    </lineage>
</organism>
<gene>
    <name evidence="2" type="ORF">DERYTH_LOCUS21810</name>
</gene>
<feature type="transmembrane region" description="Helical" evidence="1">
    <location>
        <begin position="71"/>
        <end position="97"/>
    </location>
</feature>